<accession>Q2H5J7</accession>
<dbReference type="PANTHER" id="PTHR33481:SF1">
    <property type="entry name" value="ENDONUCLEASE_EXONUCLEASE_PHOSPHATASE DOMAIN-CONTAINING PROTEIN-RELATED"/>
    <property type="match status" value="1"/>
</dbReference>
<evidence type="ECO:0000313" key="3">
    <source>
        <dbReference type="Proteomes" id="UP000001056"/>
    </source>
</evidence>
<organism evidence="2 3">
    <name type="scientific">Chaetomium globosum (strain ATCC 6205 / CBS 148.51 / DSM 1962 / NBRC 6347 / NRRL 1970)</name>
    <name type="common">Soil fungus</name>
    <dbReference type="NCBI Taxonomy" id="306901"/>
    <lineage>
        <taxon>Eukaryota</taxon>
        <taxon>Fungi</taxon>
        <taxon>Dikarya</taxon>
        <taxon>Ascomycota</taxon>
        <taxon>Pezizomycotina</taxon>
        <taxon>Sordariomycetes</taxon>
        <taxon>Sordariomycetidae</taxon>
        <taxon>Sordariales</taxon>
        <taxon>Chaetomiaceae</taxon>
        <taxon>Chaetomium</taxon>
    </lineage>
</organism>
<proteinExistence type="predicted"/>
<evidence type="ECO:0000313" key="2">
    <source>
        <dbReference type="EMBL" id="EAQ89449.1"/>
    </source>
</evidence>
<reference evidence="3" key="1">
    <citation type="journal article" date="2015" name="Genome Announc.">
        <title>Draft genome sequence of the cellulolytic fungus Chaetomium globosum.</title>
        <authorList>
            <person name="Cuomo C.A."/>
            <person name="Untereiner W.A."/>
            <person name="Ma L.-J."/>
            <person name="Grabherr M."/>
            <person name="Birren B.W."/>
        </authorList>
    </citation>
    <scope>NUCLEOTIDE SEQUENCE [LARGE SCALE GENOMIC DNA]</scope>
    <source>
        <strain evidence="3">ATCC 6205 / CBS 148.51 / DSM 1962 / NBRC 6347 / NRRL 1970</strain>
    </source>
</reference>
<keyword evidence="1" id="KW-0732">Signal</keyword>
<sequence>MPDCICVAANVLLLCVLGRDPKQLKPVLSAHIETDECGNLHNRFAEDRGKVDMEKGLCEGSKHLAAQVRGMKFAPEKSELIHFNKGRRQWSNQLELTSPGRGTSPVRPKESARFLGVWLDRKLNWKAHLAAVERKLRTQSYALSRLAASTWGLGLAKAREVYTKCIRSALAYGASSFHIPTDVGGEPVKKGTTKALGKAQNKSLRIVAGAFKHTPIRNLETETWVPPLDLYLNKRLADFETRLQRTDLDDGQDGKKTAGSVILTTVARYSRDYARGAATGAGREP</sequence>
<dbReference type="RefSeq" id="XP_001222163.1">
    <property type="nucleotide sequence ID" value="XM_001222162.1"/>
</dbReference>
<keyword evidence="3" id="KW-1185">Reference proteome</keyword>
<dbReference type="OrthoDB" id="4842715at2759"/>
<feature type="chain" id="PRO_5004209295" description="Reverse transcriptase domain-containing protein" evidence="1">
    <location>
        <begin position="19"/>
        <end position="285"/>
    </location>
</feature>
<dbReference type="GeneID" id="4390281"/>
<dbReference type="AlphaFoldDB" id="Q2H5J7"/>
<evidence type="ECO:0008006" key="4">
    <source>
        <dbReference type="Google" id="ProtNLM"/>
    </source>
</evidence>
<dbReference type="InParanoid" id="Q2H5J7"/>
<gene>
    <name evidence="2" type="ORF">CHGG_06068</name>
</gene>
<feature type="signal peptide" evidence="1">
    <location>
        <begin position="1"/>
        <end position="18"/>
    </location>
</feature>
<dbReference type="HOGENOM" id="CLU_976596_0_0_1"/>
<evidence type="ECO:0000256" key="1">
    <source>
        <dbReference type="SAM" id="SignalP"/>
    </source>
</evidence>
<name>Q2H5J7_CHAGB</name>
<dbReference type="EMBL" id="CH408031">
    <property type="protein sequence ID" value="EAQ89449.1"/>
    <property type="molecule type" value="Genomic_DNA"/>
</dbReference>
<protein>
    <recommendedName>
        <fullName evidence="4">Reverse transcriptase domain-containing protein</fullName>
    </recommendedName>
</protein>
<dbReference type="PANTHER" id="PTHR33481">
    <property type="entry name" value="REVERSE TRANSCRIPTASE"/>
    <property type="match status" value="1"/>
</dbReference>
<dbReference type="VEuPathDB" id="FungiDB:CHGG_06068"/>
<dbReference type="Proteomes" id="UP000001056">
    <property type="component" value="Unassembled WGS sequence"/>
</dbReference>